<accession>A0A073JWK8</accession>
<evidence type="ECO:0000313" key="1">
    <source>
        <dbReference type="EMBL" id="KEK18597.1"/>
    </source>
</evidence>
<dbReference type="InterPro" id="IPR009061">
    <property type="entry name" value="DNA-bd_dom_put_sf"/>
</dbReference>
<protein>
    <recommendedName>
        <fullName evidence="3">MerR family transcriptional regulator</fullName>
    </recommendedName>
</protein>
<gene>
    <name evidence="1" type="ORF">BAMA_04945</name>
</gene>
<name>A0A073JWK8_9BACI</name>
<dbReference type="STRING" id="574376.BAMA_04945"/>
<reference evidence="1 2" key="1">
    <citation type="submission" date="2014-06" db="EMBL/GenBank/DDBJ databases">
        <title>Draft genome sequence of Bacillus manliponensis JCM 15802 (MCCC 1A00708).</title>
        <authorList>
            <person name="Lai Q."/>
            <person name="Liu Y."/>
            <person name="Shao Z."/>
        </authorList>
    </citation>
    <scope>NUCLEOTIDE SEQUENCE [LARGE SCALE GENOMIC DNA]</scope>
    <source>
        <strain evidence="1 2">JCM 15802</strain>
    </source>
</reference>
<evidence type="ECO:0008006" key="3">
    <source>
        <dbReference type="Google" id="ProtNLM"/>
    </source>
</evidence>
<comment type="caution">
    <text evidence="1">The sequence shown here is derived from an EMBL/GenBank/DDBJ whole genome shotgun (WGS) entry which is preliminary data.</text>
</comment>
<dbReference type="SUPFAM" id="SSF46955">
    <property type="entry name" value="Putative DNA-binding domain"/>
    <property type="match status" value="1"/>
</dbReference>
<dbReference type="EMBL" id="JOTN01000013">
    <property type="protein sequence ID" value="KEK18597.1"/>
    <property type="molecule type" value="Genomic_DNA"/>
</dbReference>
<dbReference type="Gene3D" id="1.10.1660.10">
    <property type="match status" value="1"/>
</dbReference>
<dbReference type="eggNOG" id="ENOG5030HZY">
    <property type="taxonomic scope" value="Bacteria"/>
</dbReference>
<evidence type="ECO:0000313" key="2">
    <source>
        <dbReference type="Proteomes" id="UP000027822"/>
    </source>
</evidence>
<keyword evidence="2" id="KW-1185">Reference proteome</keyword>
<dbReference type="Proteomes" id="UP000027822">
    <property type="component" value="Unassembled WGS sequence"/>
</dbReference>
<dbReference type="RefSeq" id="WP_034640703.1">
    <property type="nucleotide sequence ID" value="NZ_CBCSJC010000052.1"/>
</dbReference>
<dbReference type="OrthoDB" id="2454204at2"/>
<proteinExistence type="predicted"/>
<sequence>MNTIDKDYQHTEANTSIKRNDEVWRISEFAKKVGKHINTVDNWFKQLENNQIHYINRVANGEKVYDELDLKIGLFIKQKREEKWSIEAIFDQLPVMYPCRDFPDPEEPTQQSHEVFDVEALQRKIHFEIEEYVKTSLEPFSKKIANLEEYIEQLVSERFHTLQLELIKSLPESVEKQSENISKQVEIQINEFKAEIVEKLPKETESNDSEQKDKRINDMLIYHQLRSELEKEALIEWNNKPDKEKYNQIGFIFKKQIENSAARQQFINNYINTHFESRLKQLM</sequence>
<organism evidence="1 2">
    <name type="scientific">Bacillus manliponensis</name>
    <dbReference type="NCBI Taxonomy" id="574376"/>
    <lineage>
        <taxon>Bacteria</taxon>
        <taxon>Bacillati</taxon>
        <taxon>Bacillota</taxon>
        <taxon>Bacilli</taxon>
        <taxon>Bacillales</taxon>
        <taxon>Bacillaceae</taxon>
        <taxon>Bacillus</taxon>
        <taxon>Bacillus cereus group</taxon>
    </lineage>
</organism>
<dbReference type="AlphaFoldDB" id="A0A073JWK8"/>